<evidence type="ECO:0000313" key="23">
    <source>
        <dbReference type="EMBL" id="KAG5853397.1"/>
    </source>
</evidence>
<reference evidence="23" key="1">
    <citation type="submission" date="2021-01" db="EMBL/GenBank/DDBJ databases">
        <title>A chromosome-scale assembly of European eel, Anguilla anguilla.</title>
        <authorList>
            <person name="Henkel C."/>
            <person name="Jong-Raadsen S.A."/>
            <person name="Dufour S."/>
            <person name="Weltzien F.-A."/>
            <person name="Palstra A.P."/>
            <person name="Pelster B."/>
            <person name="Spaink H.P."/>
            <person name="Van Den Thillart G.E."/>
            <person name="Jansen H."/>
            <person name="Zahm M."/>
            <person name="Klopp C."/>
            <person name="Cedric C."/>
            <person name="Louis A."/>
            <person name="Berthelot C."/>
            <person name="Parey E."/>
            <person name="Roest Crollius H."/>
            <person name="Montfort J."/>
            <person name="Robinson-Rechavi M."/>
            <person name="Bucao C."/>
            <person name="Bouchez O."/>
            <person name="Gislard M."/>
            <person name="Lluch J."/>
            <person name="Milhes M."/>
            <person name="Lampietro C."/>
            <person name="Lopez Roques C."/>
            <person name="Donnadieu C."/>
            <person name="Braasch I."/>
            <person name="Desvignes T."/>
            <person name="Postlethwait J."/>
            <person name="Bobe J."/>
            <person name="Guiguen Y."/>
            <person name="Dirks R."/>
        </authorList>
    </citation>
    <scope>NUCLEOTIDE SEQUENCE</scope>
    <source>
        <strain evidence="23">Tag_6206</strain>
        <tissue evidence="23">Liver</tissue>
    </source>
</reference>
<keyword evidence="4" id="KW-0813">Transport</keyword>
<evidence type="ECO:0000256" key="14">
    <source>
        <dbReference type="ARBA" id="ARBA00023201"/>
    </source>
</evidence>
<keyword evidence="12" id="KW-1015">Disulfide bond</keyword>
<keyword evidence="10" id="KW-0406">Ion transport</keyword>
<keyword evidence="8" id="KW-0769">Symport</keyword>
<dbReference type="GO" id="GO:0031982">
    <property type="term" value="C:vesicle"/>
    <property type="evidence" value="ECO:0007669"/>
    <property type="project" value="TreeGrafter"/>
</dbReference>
<sequence length="202" mass="21289">MISLQRAYPLTLGSNIGTTTTAILAALASPGDRLAAAFQLGECTAKYRWFAVLYLVVCFLLLPSLVFGLSMAGWRVMVGVGAPFAGIMVFIVFVNALQAAAPGTCPACCAPGTSCPPGCTPSSPWTGWSPRRRCAAPRLRLRPPPLAPPPFAAKSTEAERKAQMAHDNPALTYVDESPPARARLQTAGAGEVSQHPPLITEQ</sequence>
<evidence type="ECO:0000256" key="10">
    <source>
        <dbReference type="ARBA" id="ARBA00023065"/>
    </source>
</evidence>
<keyword evidence="14" id="KW-0915">Sodium</keyword>
<evidence type="ECO:0000256" key="20">
    <source>
        <dbReference type="ARBA" id="ARBA00046944"/>
    </source>
</evidence>
<name>A0A9D3MQZ0_ANGAN</name>
<evidence type="ECO:0000256" key="18">
    <source>
        <dbReference type="ARBA" id="ARBA00034042"/>
    </source>
</evidence>
<evidence type="ECO:0000256" key="5">
    <source>
        <dbReference type="ARBA" id="ARBA00022475"/>
    </source>
</evidence>
<keyword evidence="24" id="KW-1185">Reference proteome</keyword>
<keyword evidence="11 22" id="KW-0472">Membrane</keyword>
<comment type="subcellular location">
    <subcellularLocation>
        <location evidence="1">Apical cell membrane</location>
        <topology evidence="1">Multi-pass membrane protein</topology>
    </subcellularLocation>
</comment>
<evidence type="ECO:0000313" key="24">
    <source>
        <dbReference type="Proteomes" id="UP001044222"/>
    </source>
</evidence>
<keyword evidence="9 22" id="KW-1133">Transmembrane helix</keyword>
<evidence type="ECO:0000256" key="13">
    <source>
        <dbReference type="ARBA" id="ARBA00023180"/>
    </source>
</evidence>
<protein>
    <recommendedName>
        <fullName evidence="3">Sodium-dependent phosphate transport protein 2A</fullName>
    </recommendedName>
    <alternativeName>
        <fullName evidence="17">Na(+)-dependent phosphate cotransporter 2A</fullName>
    </alternativeName>
    <alternativeName>
        <fullName evidence="15">Sodium/phosphate cotransporter 2A</fullName>
    </alternativeName>
    <alternativeName>
        <fullName evidence="16">Solute carrier family 34 member 1</fullName>
    </alternativeName>
</protein>
<dbReference type="GO" id="GO:0005436">
    <property type="term" value="F:sodium:phosphate symporter activity"/>
    <property type="evidence" value="ECO:0007669"/>
    <property type="project" value="InterPro"/>
</dbReference>
<keyword evidence="13" id="KW-0325">Glycoprotein</keyword>
<dbReference type="GO" id="GO:0030643">
    <property type="term" value="P:intracellular phosphate ion homeostasis"/>
    <property type="evidence" value="ECO:0007669"/>
    <property type="project" value="TreeGrafter"/>
</dbReference>
<evidence type="ECO:0000256" key="9">
    <source>
        <dbReference type="ARBA" id="ARBA00022989"/>
    </source>
</evidence>
<evidence type="ECO:0000256" key="8">
    <source>
        <dbReference type="ARBA" id="ARBA00022847"/>
    </source>
</evidence>
<evidence type="ECO:0000256" key="12">
    <source>
        <dbReference type="ARBA" id="ARBA00023157"/>
    </source>
</evidence>
<evidence type="ECO:0000256" key="15">
    <source>
        <dbReference type="ARBA" id="ARBA00029614"/>
    </source>
</evidence>
<dbReference type="Proteomes" id="UP001044222">
    <property type="component" value="Unassembled WGS sequence"/>
</dbReference>
<feature type="transmembrane region" description="Helical" evidence="22">
    <location>
        <begin position="76"/>
        <end position="97"/>
    </location>
</feature>
<comment type="similarity">
    <text evidence="2">Belongs to the SLC34A transporter family.</text>
</comment>
<dbReference type="PANTHER" id="PTHR10010:SF21">
    <property type="entry name" value="SODIUM-DEPENDENT PHOSPHATE TRANSPORT PROTEIN 2A"/>
    <property type="match status" value="1"/>
</dbReference>
<feature type="compositionally biased region" description="Pro residues" evidence="21">
    <location>
        <begin position="142"/>
        <end position="151"/>
    </location>
</feature>
<feature type="transmembrane region" description="Helical" evidence="22">
    <location>
        <begin position="7"/>
        <end position="29"/>
    </location>
</feature>
<comment type="subunit">
    <text evidence="20">Interacts via its C-terminal region with NHERF4. Interacts with NHERF1. Interacts with TMEM174; regulates SLC34A1 internalization by PTH and FGF23.</text>
</comment>
<comment type="caution">
    <text evidence="23">The sequence shown here is derived from an EMBL/GenBank/DDBJ whole genome shotgun (WGS) entry which is preliminary data.</text>
</comment>
<dbReference type="InterPro" id="IPR003841">
    <property type="entry name" value="Na/Pi_transpt"/>
</dbReference>
<dbReference type="GO" id="GO:0016324">
    <property type="term" value="C:apical plasma membrane"/>
    <property type="evidence" value="ECO:0007669"/>
    <property type="project" value="UniProtKB-SubCell"/>
</dbReference>
<evidence type="ECO:0000256" key="7">
    <source>
        <dbReference type="ARBA" id="ARBA00022692"/>
    </source>
</evidence>
<keyword evidence="7 22" id="KW-0812">Transmembrane</keyword>
<comment type="catalytic activity">
    <reaction evidence="18">
        <text>3 Na(+)(out) + phosphate(out) = 3 Na(+)(in) + phosphate(in)</text>
        <dbReference type="Rhea" id="RHEA:71255"/>
        <dbReference type="ChEBI" id="CHEBI:29101"/>
        <dbReference type="ChEBI" id="CHEBI:43474"/>
    </reaction>
    <physiologicalReaction direction="left-to-right" evidence="18">
        <dbReference type="Rhea" id="RHEA:71256"/>
    </physiologicalReaction>
</comment>
<feature type="region of interest" description="Disordered" evidence="21">
    <location>
        <begin position="142"/>
        <end position="202"/>
    </location>
</feature>
<evidence type="ECO:0000256" key="22">
    <source>
        <dbReference type="SAM" id="Phobius"/>
    </source>
</evidence>
<keyword evidence="6" id="KW-0597">Phosphoprotein</keyword>
<keyword evidence="14" id="KW-0739">Sodium transport</keyword>
<dbReference type="AlphaFoldDB" id="A0A9D3MQZ0"/>
<organism evidence="23 24">
    <name type="scientific">Anguilla anguilla</name>
    <name type="common">European freshwater eel</name>
    <name type="synonym">Muraena anguilla</name>
    <dbReference type="NCBI Taxonomy" id="7936"/>
    <lineage>
        <taxon>Eukaryota</taxon>
        <taxon>Metazoa</taxon>
        <taxon>Chordata</taxon>
        <taxon>Craniata</taxon>
        <taxon>Vertebrata</taxon>
        <taxon>Euteleostomi</taxon>
        <taxon>Actinopterygii</taxon>
        <taxon>Neopterygii</taxon>
        <taxon>Teleostei</taxon>
        <taxon>Anguilliformes</taxon>
        <taxon>Anguillidae</taxon>
        <taxon>Anguilla</taxon>
    </lineage>
</organism>
<dbReference type="GO" id="GO:0005903">
    <property type="term" value="C:brush border"/>
    <property type="evidence" value="ECO:0007669"/>
    <property type="project" value="TreeGrafter"/>
</dbReference>
<accession>A0A9D3MQZ0</accession>
<dbReference type="EMBL" id="JAFIRN010000003">
    <property type="protein sequence ID" value="KAG5853397.1"/>
    <property type="molecule type" value="Genomic_DNA"/>
</dbReference>
<comment type="function">
    <text evidence="19">Involved in actively transporting phosphate into cells via Na(+) cotransport in the renal brush border membrane. The cotransport has a Na(+):Pi stoichiometry of 3:1 and is electrogenic.</text>
</comment>
<proteinExistence type="inferred from homology"/>
<dbReference type="GO" id="GO:0044341">
    <property type="term" value="P:sodium-dependent phosphate transport"/>
    <property type="evidence" value="ECO:0007669"/>
    <property type="project" value="InterPro"/>
</dbReference>
<evidence type="ECO:0000256" key="4">
    <source>
        <dbReference type="ARBA" id="ARBA00022448"/>
    </source>
</evidence>
<evidence type="ECO:0000256" key="3">
    <source>
        <dbReference type="ARBA" id="ARBA00020021"/>
    </source>
</evidence>
<keyword evidence="5" id="KW-1003">Cell membrane</keyword>
<dbReference type="PANTHER" id="PTHR10010">
    <property type="entry name" value="SOLUTE CARRIER FAMILY 34 SODIUM PHOSPHATE , MEMBER 2-RELATED"/>
    <property type="match status" value="1"/>
</dbReference>
<evidence type="ECO:0000256" key="19">
    <source>
        <dbReference type="ARBA" id="ARBA00045420"/>
    </source>
</evidence>
<gene>
    <name evidence="23" type="ORF">ANANG_G00072860</name>
</gene>
<evidence type="ECO:0000256" key="21">
    <source>
        <dbReference type="SAM" id="MobiDB-lite"/>
    </source>
</evidence>
<evidence type="ECO:0000256" key="16">
    <source>
        <dbReference type="ARBA" id="ARBA00029764"/>
    </source>
</evidence>
<feature type="transmembrane region" description="Helical" evidence="22">
    <location>
        <begin position="49"/>
        <end position="69"/>
    </location>
</feature>
<evidence type="ECO:0000256" key="11">
    <source>
        <dbReference type="ARBA" id="ARBA00023136"/>
    </source>
</evidence>
<evidence type="ECO:0000256" key="2">
    <source>
        <dbReference type="ARBA" id="ARBA00005808"/>
    </source>
</evidence>
<evidence type="ECO:0000256" key="6">
    <source>
        <dbReference type="ARBA" id="ARBA00022553"/>
    </source>
</evidence>
<evidence type="ECO:0000256" key="1">
    <source>
        <dbReference type="ARBA" id="ARBA00004424"/>
    </source>
</evidence>
<evidence type="ECO:0000256" key="17">
    <source>
        <dbReference type="ARBA" id="ARBA00031850"/>
    </source>
</evidence>